<dbReference type="GO" id="GO:0005524">
    <property type="term" value="F:ATP binding"/>
    <property type="evidence" value="ECO:0007669"/>
    <property type="project" value="UniProtKB-KW"/>
</dbReference>
<dbReference type="PANTHER" id="PTHR44329">
    <property type="entry name" value="SERINE/THREONINE-PROTEIN KINASE TNNI3K-RELATED"/>
    <property type="match status" value="1"/>
</dbReference>
<accession>A0A8H3D646</accession>
<dbReference type="SMART" id="SM00220">
    <property type="entry name" value="S_TKc"/>
    <property type="match status" value="2"/>
</dbReference>
<evidence type="ECO:0000256" key="1">
    <source>
        <dbReference type="ARBA" id="ARBA00022679"/>
    </source>
</evidence>
<evidence type="ECO:0000256" key="2">
    <source>
        <dbReference type="ARBA" id="ARBA00022741"/>
    </source>
</evidence>
<evidence type="ECO:0000259" key="5">
    <source>
        <dbReference type="PROSITE" id="PS50011"/>
    </source>
</evidence>
<dbReference type="PROSITE" id="PS50011">
    <property type="entry name" value="PROTEIN_KINASE_DOM"/>
    <property type="match status" value="3"/>
</dbReference>
<organism evidence="6 7">
    <name type="scientific">Rhizoctonia solani</name>
    <dbReference type="NCBI Taxonomy" id="456999"/>
    <lineage>
        <taxon>Eukaryota</taxon>
        <taxon>Fungi</taxon>
        <taxon>Dikarya</taxon>
        <taxon>Basidiomycota</taxon>
        <taxon>Agaricomycotina</taxon>
        <taxon>Agaricomycetes</taxon>
        <taxon>Cantharellales</taxon>
        <taxon>Ceratobasidiaceae</taxon>
        <taxon>Rhizoctonia</taxon>
    </lineage>
</organism>
<dbReference type="PROSITE" id="PS00108">
    <property type="entry name" value="PROTEIN_KINASE_ST"/>
    <property type="match status" value="1"/>
</dbReference>
<dbReference type="InterPro" id="IPR008271">
    <property type="entry name" value="Ser/Thr_kinase_AS"/>
</dbReference>
<protein>
    <recommendedName>
        <fullName evidence="5">Protein kinase domain-containing protein</fullName>
    </recommendedName>
</protein>
<gene>
    <name evidence="6" type="ORF">RDB_LOCUS159860</name>
</gene>
<dbReference type="Pfam" id="PF00069">
    <property type="entry name" value="Pkinase"/>
    <property type="match status" value="3"/>
</dbReference>
<dbReference type="Gene3D" id="1.10.510.10">
    <property type="entry name" value="Transferase(Phosphotransferase) domain 1"/>
    <property type="match status" value="3"/>
</dbReference>
<evidence type="ECO:0000256" key="4">
    <source>
        <dbReference type="ARBA" id="ARBA00022840"/>
    </source>
</evidence>
<dbReference type="InterPro" id="IPR011009">
    <property type="entry name" value="Kinase-like_dom_sf"/>
</dbReference>
<dbReference type="Proteomes" id="UP000663843">
    <property type="component" value="Unassembled WGS sequence"/>
</dbReference>
<keyword evidence="1" id="KW-0808">Transferase</keyword>
<dbReference type="GO" id="GO:0004674">
    <property type="term" value="F:protein serine/threonine kinase activity"/>
    <property type="evidence" value="ECO:0007669"/>
    <property type="project" value="TreeGrafter"/>
</dbReference>
<dbReference type="PANTHER" id="PTHR44329:SF288">
    <property type="entry name" value="MITOGEN-ACTIVATED PROTEIN KINASE KINASE KINASE 20"/>
    <property type="match status" value="1"/>
</dbReference>
<dbReference type="InterPro" id="IPR051681">
    <property type="entry name" value="Ser/Thr_Kinases-Pseudokinases"/>
</dbReference>
<evidence type="ECO:0000256" key="3">
    <source>
        <dbReference type="ARBA" id="ARBA00022777"/>
    </source>
</evidence>
<dbReference type="EMBL" id="CAJMWT010006411">
    <property type="protein sequence ID" value="CAE6516363.1"/>
    <property type="molecule type" value="Genomic_DNA"/>
</dbReference>
<evidence type="ECO:0000313" key="6">
    <source>
        <dbReference type="EMBL" id="CAE6516363.1"/>
    </source>
</evidence>
<feature type="domain" description="Protein kinase" evidence="5">
    <location>
        <begin position="31"/>
        <end position="311"/>
    </location>
</feature>
<keyword evidence="2" id="KW-0547">Nucleotide-binding</keyword>
<evidence type="ECO:0000313" key="7">
    <source>
        <dbReference type="Proteomes" id="UP000663843"/>
    </source>
</evidence>
<keyword evidence="3" id="KW-0418">Kinase</keyword>
<keyword evidence="4" id="KW-0067">ATP-binding</keyword>
<feature type="domain" description="Protein kinase" evidence="5">
    <location>
        <begin position="342"/>
        <end position="623"/>
    </location>
</feature>
<reference evidence="6" key="1">
    <citation type="submission" date="2021-01" db="EMBL/GenBank/DDBJ databases">
        <authorList>
            <person name="Kaushik A."/>
        </authorList>
    </citation>
    <scope>NUCLEOTIDE SEQUENCE</scope>
    <source>
        <strain evidence="6">AG2-2IIIB</strain>
    </source>
</reference>
<proteinExistence type="predicted"/>
<name>A0A8H3D646_9AGAM</name>
<dbReference type="AlphaFoldDB" id="A0A8H3D646"/>
<feature type="domain" description="Protein kinase" evidence="5">
    <location>
        <begin position="625"/>
        <end position="938"/>
    </location>
</feature>
<sequence length="938" mass="105530">MPRIHPQSLWSGALEFTNDLTGLVHVNRVAQDLYEEAGFGGSADIFSGEYTGPDGGVTRVAIKCIRAFDMENSTDAQIERLQKVKLARELQIWRTLSGGVNIIELLGIINGIGPLPSFVCELCPWNLQDYLDRKTPPPRHTKMMTDTLRGLSYMHSLDSGPIAHGDIKLSNILVNSNETALICDFGRSRKPTDLLNEVILSGSSPFAGTVRYMSPELLIPESARPSLAADMWAYGCVALEILCRIQPYYEVTSDVVVAELIRSGRPPSDRPRGPRGSLINDTLWNALSSCWRAQDWRPTARGFLEELNRMLHAGEVPSSPLSMDLFTTISGEPIPPWAHEIEDLNDQLDENEFIVRSRSIRSTVWRARTTTNQPVAIKVPRLNASLDNIRHDHLESIFRRVVSSRYGVHHPNIIDFLGITSGFSPHEGLVFESCYEWTLAEYRVKRVMCDILEGLKYMHGYPIPIPQGDLTPENISVDNRGRAKISLFSFGRMLAALPADAAITATLESVLSFRWMSPELIIANKPQPTTESDMWTFGCVCFWLLTLQEPYYFINRDDLAGVEIMQGLPPATLARVYRRDSWTTNGLWNTIARCWRQNPLQRPSAAEFMRILIQLEGREIEWLPINVVDLAGKVRFDLSERQDHRQILKHQFIWRRFSHTPRPEILEEVHVSMALYEASYVPKWYSKSTKVVIKAGCDLEPNTDSMEALYSSIQHEVTLMAQIDHTCIHKLLGIDSSPTHTYLPDILLEPLSQVTLQLLFGQNKTSYREYVKILSDIALAIAYLHGHTGGSISHGDIQPANIFILNNGRAKLAHFTCAFQYTSGLPKTSHRLSEAISVPFRPSLYCSPESQDPLAFPTLAGDIWSFGAVILSSFSIQFRGMDPRSYEQHLSRGISPLDSPEISSDCDVRVLPVIQNMLAYEPSNRPLMSSVLSEISNI</sequence>
<dbReference type="SUPFAM" id="SSF56112">
    <property type="entry name" value="Protein kinase-like (PK-like)"/>
    <property type="match status" value="3"/>
</dbReference>
<dbReference type="InterPro" id="IPR000719">
    <property type="entry name" value="Prot_kinase_dom"/>
</dbReference>
<comment type="caution">
    <text evidence="6">The sequence shown here is derived from an EMBL/GenBank/DDBJ whole genome shotgun (WGS) entry which is preliminary data.</text>
</comment>